<feature type="binding site" evidence="8 11">
    <location>
        <position position="47"/>
    </location>
    <ligand>
        <name>Mg(2+)</name>
        <dbReference type="ChEBI" id="CHEBI:18420"/>
    </ligand>
</feature>
<dbReference type="InterPro" id="IPR003700">
    <property type="entry name" value="Pantoate_hydroxy_MeTrfase"/>
</dbReference>
<comment type="catalytic activity">
    <reaction evidence="8">
        <text>(6R)-5,10-methylene-5,6,7,8-tetrahydrofolate + 3-methyl-2-oxobutanoate + H2O = 2-dehydropantoate + (6S)-5,6,7,8-tetrahydrofolate</text>
        <dbReference type="Rhea" id="RHEA:11824"/>
        <dbReference type="ChEBI" id="CHEBI:11561"/>
        <dbReference type="ChEBI" id="CHEBI:11851"/>
        <dbReference type="ChEBI" id="CHEBI:15377"/>
        <dbReference type="ChEBI" id="CHEBI:15636"/>
        <dbReference type="ChEBI" id="CHEBI:57453"/>
        <dbReference type="EC" id="2.1.2.11"/>
    </reaction>
</comment>
<dbReference type="GO" id="GO:0015940">
    <property type="term" value="P:pantothenate biosynthetic process"/>
    <property type="evidence" value="ECO:0007669"/>
    <property type="project" value="UniProtKB-UniRule"/>
</dbReference>
<evidence type="ECO:0000256" key="9">
    <source>
        <dbReference type="PIRSR" id="PIRSR000388-1"/>
    </source>
</evidence>
<dbReference type="GO" id="GO:0032259">
    <property type="term" value="P:methylation"/>
    <property type="evidence" value="ECO:0007669"/>
    <property type="project" value="UniProtKB-KW"/>
</dbReference>
<comment type="function">
    <text evidence="7 8">Catalyzes the reversible reaction in which hydroxymethyl group from 5,10-methylenetetrahydrofolate is transferred onto alpha-ketoisovalerate to form ketopantoate.</text>
</comment>
<dbReference type="STRING" id="765911.Thivi_0098"/>
<dbReference type="eggNOG" id="COG0413">
    <property type="taxonomic scope" value="Bacteria"/>
</dbReference>
<gene>
    <name evidence="8" type="primary">panB</name>
    <name evidence="12" type="ordered locus">Thivi_0098</name>
</gene>
<feature type="binding site" evidence="8 11">
    <location>
        <position position="86"/>
    </location>
    <ligand>
        <name>Mg(2+)</name>
        <dbReference type="ChEBI" id="CHEBI:18420"/>
    </ligand>
</feature>
<comment type="similarity">
    <text evidence="2 8">Belongs to the PanB family.</text>
</comment>
<keyword evidence="5 8" id="KW-0808">Transferase</keyword>
<keyword evidence="13" id="KW-1185">Reference proteome</keyword>
<dbReference type="CDD" id="cd06557">
    <property type="entry name" value="KPHMT-like"/>
    <property type="match status" value="1"/>
</dbReference>
<dbReference type="NCBIfam" id="NF001452">
    <property type="entry name" value="PRK00311.1"/>
    <property type="match status" value="1"/>
</dbReference>
<dbReference type="PANTHER" id="PTHR20881">
    <property type="entry name" value="3-METHYL-2-OXOBUTANOATE HYDROXYMETHYLTRANSFERASE"/>
    <property type="match status" value="1"/>
</dbReference>
<dbReference type="UniPathway" id="UPA00028">
    <property type="reaction ID" value="UER00003"/>
</dbReference>
<keyword evidence="12" id="KW-0489">Methyltransferase</keyword>
<dbReference type="PIRSF" id="PIRSF000388">
    <property type="entry name" value="Pantoate_hydroxy_MeTrfase"/>
    <property type="match status" value="1"/>
</dbReference>
<feature type="active site" description="Proton acceptor" evidence="8 9">
    <location>
        <position position="184"/>
    </location>
</feature>
<dbReference type="GO" id="GO:0000287">
    <property type="term" value="F:magnesium ion binding"/>
    <property type="evidence" value="ECO:0007669"/>
    <property type="project" value="TreeGrafter"/>
</dbReference>
<dbReference type="AlphaFoldDB" id="I3Y5B5"/>
<evidence type="ECO:0000256" key="11">
    <source>
        <dbReference type="PIRSR" id="PIRSR000388-3"/>
    </source>
</evidence>
<dbReference type="InterPro" id="IPR015813">
    <property type="entry name" value="Pyrv/PenolPyrv_kinase-like_dom"/>
</dbReference>
<evidence type="ECO:0000256" key="2">
    <source>
        <dbReference type="ARBA" id="ARBA00008676"/>
    </source>
</evidence>
<dbReference type="KEGG" id="tvi:Thivi_0098"/>
<evidence type="ECO:0000313" key="13">
    <source>
        <dbReference type="Proteomes" id="UP000006062"/>
    </source>
</evidence>
<feature type="binding site" evidence="8 10">
    <location>
        <begin position="47"/>
        <end position="48"/>
    </location>
    <ligand>
        <name>3-methyl-2-oxobutanoate</name>
        <dbReference type="ChEBI" id="CHEBI:11851"/>
    </ligand>
</feature>
<proteinExistence type="inferred from homology"/>
<dbReference type="GO" id="GO:0003864">
    <property type="term" value="F:3-methyl-2-oxobutanoate hydroxymethyltransferase activity"/>
    <property type="evidence" value="ECO:0007669"/>
    <property type="project" value="UniProtKB-UniRule"/>
</dbReference>
<evidence type="ECO:0000256" key="4">
    <source>
        <dbReference type="ARBA" id="ARBA00022655"/>
    </source>
</evidence>
<dbReference type="PANTHER" id="PTHR20881:SF0">
    <property type="entry name" value="3-METHYL-2-OXOBUTANOATE HYDROXYMETHYLTRANSFERASE"/>
    <property type="match status" value="1"/>
</dbReference>
<dbReference type="RefSeq" id="WP_014776692.1">
    <property type="nucleotide sequence ID" value="NC_018012.1"/>
</dbReference>
<comment type="subunit">
    <text evidence="3 8">Homodecamer; pentamer of dimers.</text>
</comment>
<dbReference type="InterPro" id="IPR040442">
    <property type="entry name" value="Pyrv_kinase-like_dom_sf"/>
</dbReference>
<feature type="binding site" evidence="8 10">
    <location>
        <position position="115"/>
    </location>
    <ligand>
        <name>3-methyl-2-oxobutanoate</name>
        <dbReference type="ChEBI" id="CHEBI:11851"/>
    </ligand>
</feature>
<evidence type="ECO:0000256" key="1">
    <source>
        <dbReference type="ARBA" id="ARBA00005033"/>
    </source>
</evidence>
<sequence length="267" mass="27942">MSSTPISVTALAAMKSRGERIVALTCYDACFARLLDAAGVDLLLVGDSLGMVLQGHATTVPVTVEQMAYHTACVSRGRERALVVADLPFLSCATPERALDNAARLMQEGGAHVVKLEGGAPMLEIVRRLTEQGVPVCAHLGLLPQSVHRIGGYRFQGRDHASSEAIRHDALAMQDAGASLLVLECVPAALAAEIGVTLTIPVIGIGAGAGCDGQVLVLHDMLGLHPGRPPSFSRDFMHGRGSIAESIAAYVESVRDGSFPAAVETPY</sequence>
<evidence type="ECO:0000313" key="12">
    <source>
        <dbReference type="EMBL" id="AFL72183.1"/>
    </source>
</evidence>
<dbReference type="EMBL" id="CP003154">
    <property type="protein sequence ID" value="AFL72183.1"/>
    <property type="molecule type" value="Genomic_DNA"/>
</dbReference>
<dbReference type="OrthoDB" id="9781789at2"/>
<accession>I3Y5B5</accession>
<evidence type="ECO:0000256" key="10">
    <source>
        <dbReference type="PIRSR" id="PIRSR000388-2"/>
    </source>
</evidence>
<dbReference type="SUPFAM" id="SSF51621">
    <property type="entry name" value="Phosphoenolpyruvate/pyruvate domain"/>
    <property type="match status" value="1"/>
</dbReference>
<keyword evidence="8 11" id="KW-0460">Magnesium</keyword>
<feature type="binding site" evidence="8 10">
    <location>
        <position position="86"/>
    </location>
    <ligand>
        <name>3-methyl-2-oxobutanoate</name>
        <dbReference type="ChEBI" id="CHEBI:11851"/>
    </ligand>
</feature>
<name>I3Y5B5_THIV6</name>
<dbReference type="Pfam" id="PF02548">
    <property type="entry name" value="Pantoate_transf"/>
    <property type="match status" value="1"/>
</dbReference>
<dbReference type="Gene3D" id="3.20.20.60">
    <property type="entry name" value="Phosphoenolpyruvate-binding domains"/>
    <property type="match status" value="1"/>
</dbReference>
<organism evidence="12 13">
    <name type="scientific">Thiocystis violascens (strain ATCC 17096 / DSM 198 / 6111)</name>
    <name type="common">Chromatium violascens</name>
    <dbReference type="NCBI Taxonomy" id="765911"/>
    <lineage>
        <taxon>Bacteria</taxon>
        <taxon>Pseudomonadati</taxon>
        <taxon>Pseudomonadota</taxon>
        <taxon>Gammaproteobacteria</taxon>
        <taxon>Chromatiales</taxon>
        <taxon>Chromatiaceae</taxon>
        <taxon>Thiocystis</taxon>
    </lineage>
</organism>
<dbReference type="NCBIfam" id="TIGR00222">
    <property type="entry name" value="panB"/>
    <property type="match status" value="1"/>
</dbReference>
<dbReference type="GO" id="GO:0005737">
    <property type="term" value="C:cytoplasm"/>
    <property type="evidence" value="ECO:0007669"/>
    <property type="project" value="UniProtKB-SubCell"/>
</dbReference>
<evidence type="ECO:0000256" key="8">
    <source>
        <dbReference type="HAMAP-Rule" id="MF_00156"/>
    </source>
</evidence>
<evidence type="ECO:0000256" key="5">
    <source>
        <dbReference type="ARBA" id="ARBA00022679"/>
    </source>
</evidence>
<evidence type="ECO:0000256" key="6">
    <source>
        <dbReference type="ARBA" id="ARBA00022723"/>
    </source>
</evidence>
<comment type="subcellular location">
    <subcellularLocation>
        <location evidence="8">Cytoplasm</location>
    </subcellularLocation>
</comment>
<dbReference type="HOGENOM" id="CLU_036645_1_0_6"/>
<dbReference type="Proteomes" id="UP000006062">
    <property type="component" value="Chromosome"/>
</dbReference>
<dbReference type="FunFam" id="3.20.20.60:FF:000003">
    <property type="entry name" value="3-methyl-2-oxobutanoate hydroxymethyltransferase"/>
    <property type="match status" value="1"/>
</dbReference>
<feature type="binding site" evidence="8 11">
    <location>
        <position position="117"/>
    </location>
    <ligand>
        <name>Mg(2+)</name>
        <dbReference type="ChEBI" id="CHEBI:18420"/>
    </ligand>
</feature>
<evidence type="ECO:0000256" key="3">
    <source>
        <dbReference type="ARBA" id="ARBA00011424"/>
    </source>
</evidence>
<protein>
    <recommendedName>
        <fullName evidence="8">3-methyl-2-oxobutanoate hydroxymethyltransferase</fullName>
        <ecNumber evidence="8">2.1.2.11</ecNumber>
    </recommendedName>
    <alternativeName>
        <fullName evidence="8">Ketopantoate hydroxymethyltransferase</fullName>
        <shortName evidence="8">KPHMT</shortName>
    </alternativeName>
</protein>
<keyword evidence="6 8" id="KW-0479">Metal-binding</keyword>
<dbReference type="EC" id="2.1.2.11" evidence="8"/>
<comment type="cofactor">
    <cofactor evidence="8 11">
        <name>Mg(2+)</name>
        <dbReference type="ChEBI" id="CHEBI:18420"/>
    </cofactor>
    <text evidence="8 11">Binds 1 Mg(2+) ion per subunit.</text>
</comment>
<dbReference type="GO" id="GO:0008168">
    <property type="term" value="F:methyltransferase activity"/>
    <property type="evidence" value="ECO:0007669"/>
    <property type="project" value="UniProtKB-KW"/>
</dbReference>
<keyword evidence="8" id="KW-0963">Cytoplasm</keyword>
<evidence type="ECO:0000256" key="7">
    <source>
        <dbReference type="ARBA" id="ARBA00056497"/>
    </source>
</evidence>
<keyword evidence="4 8" id="KW-0566">Pantothenate biosynthesis</keyword>
<comment type="pathway">
    <text evidence="1 8">Cofactor biosynthesis; (R)-pantothenate biosynthesis; (R)-pantoate from 3-methyl-2-oxobutanoate: step 1/2.</text>
</comment>
<dbReference type="HAMAP" id="MF_00156">
    <property type="entry name" value="PanB"/>
    <property type="match status" value="1"/>
</dbReference>
<reference evidence="12 13" key="1">
    <citation type="submission" date="2012-06" db="EMBL/GenBank/DDBJ databases">
        <title>Complete sequence of Thiocystis violascens DSM 198.</title>
        <authorList>
            <consortium name="US DOE Joint Genome Institute"/>
            <person name="Lucas S."/>
            <person name="Han J."/>
            <person name="Lapidus A."/>
            <person name="Cheng J.-F."/>
            <person name="Goodwin L."/>
            <person name="Pitluck S."/>
            <person name="Peters L."/>
            <person name="Ovchinnikova G."/>
            <person name="Teshima H."/>
            <person name="Detter J.C."/>
            <person name="Han C."/>
            <person name="Tapia R."/>
            <person name="Land M."/>
            <person name="Hauser L."/>
            <person name="Kyrpides N."/>
            <person name="Ivanova N."/>
            <person name="Pagani I."/>
            <person name="Vogl K."/>
            <person name="Liu Z."/>
            <person name="Frigaard N.-U."/>
            <person name="Bryant D."/>
            <person name="Woyke T."/>
        </authorList>
    </citation>
    <scope>NUCLEOTIDE SEQUENCE [LARGE SCALE GENOMIC DNA]</scope>
    <source>
        <strain evidence="13">ATCC 17096 / DSM 198 / 6111</strain>
    </source>
</reference>